<reference evidence="3" key="1">
    <citation type="journal article" date="2007" name="Plant Cell">
        <title>Dothideomycete-plant interactions illuminated by genome sequencing and EST analysis of the wheat pathogen Stagonospora nodorum.</title>
        <authorList>
            <person name="Hane J.K."/>
            <person name="Lowe R.G."/>
            <person name="Solomon P.S."/>
            <person name="Tan K.C."/>
            <person name="Schoch C.L."/>
            <person name="Spatafora J.W."/>
            <person name="Crous P.W."/>
            <person name="Kodira C."/>
            <person name="Birren B.W."/>
            <person name="Galagan J.E."/>
            <person name="Torriani S.F."/>
            <person name="McDonald B.A."/>
            <person name="Oliver R.P."/>
        </authorList>
    </citation>
    <scope>NUCLEOTIDE SEQUENCE [LARGE SCALE GENOMIC DNA]</scope>
    <source>
        <strain evidence="3">SN15 / ATCC MYA-4574 / FGSC 10173</strain>
    </source>
</reference>
<gene>
    <name evidence="2" type="ORF">SNOG_06030</name>
</gene>
<dbReference type="EMBL" id="CH445332">
    <property type="protein sequence ID" value="EAT87094.1"/>
    <property type="molecule type" value="Genomic_DNA"/>
</dbReference>
<dbReference type="KEGG" id="pno:SNOG_06030"/>
<proteinExistence type="predicted"/>
<dbReference type="InParanoid" id="Q0UQD4"/>
<dbReference type="GeneID" id="5973296"/>
<sequence>MLRADAEKLIQTTAHCLANAKQHLMTPPIEDESTSISVFTSHNTKRAPTLRKHTSQILHDGIRPLIRRKMSALVMFRFKDNRTQTGHRSTPPPQRRQADRSVPCSTKCTRTQPA</sequence>
<accession>Q0UQD4</accession>
<evidence type="ECO:0000256" key="1">
    <source>
        <dbReference type="SAM" id="MobiDB-lite"/>
    </source>
</evidence>
<evidence type="ECO:0000313" key="2">
    <source>
        <dbReference type="EMBL" id="EAT87094.1"/>
    </source>
</evidence>
<dbReference type="AlphaFoldDB" id="Q0UQD4"/>
<feature type="compositionally biased region" description="Polar residues" evidence="1">
    <location>
        <begin position="103"/>
        <end position="114"/>
    </location>
</feature>
<organism evidence="2 3">
    <name type="scientific">Phaeosphaeria nodorum (strain SN15 / ATCC MYA-4574 / FGSC 10173)</name>
    <name type="common">Glume blotch fungus</name>
    <name type="synonym">Parastagonospora nodorum</name>
    <dbReference type="NCBI Taxonomy" id="321614"/>
    <lineage>
        <taxon>Eukaryota</taxon>
        <taxon>Fungi</taxon>
        <taxon>Dikarya</taxon>
        <taxon>Ascomycota</taxon>
        <taxon>Pezizomycotina</taxon>
        <taxon>Dothideomycetes</taxon>
        <taxon>Pleosporomycetidae</taxon>
        <taxon>Pleosporales</taxon>
        <taxon>Pleosporineae</taxon>
        <taxon>Phaeosphaeriaceae</taxon>
        <taxon>Parastagonospora</taxon>
    </lineage>
</organism>
<dbReference type="Proteomes" id="UP000001055">
    <property type="component" value="Unassembled WGS sequence"/>
</dbReference>
<feature type="region of interest" description="Disordered" evidence="1">
    <location>
        <begin position="79"/>
        <end position="114"/>
    </location>
</feature>
<name>Q0UQD4_PHANO</name>
<protein>
    <submittedName>
        <fullName evidence="2">Uncharacterized protein</fullName>
    </submittedName>
</protein>
<dbReference type="RefSeq" id="XP_001796419.1">
    <property type="nucleotide sequence ID" value="XM_001796367.1"/>
</dbReference>
<evidence type="ECO:0000313" key="3">
    <source>
        <dbReference type="Proteomes" id="UP000001055"/>
    </source>
</evidence>